<evidence type="ECO:0000256" key="10">
    <source>
        <dbReference type="ARBA" id="ARBA00066743"/>
    </source>
</evidence>
<evidence type="ECO:0000256" key="1">
    <source>
        <dbReference type="ARBA" id="ARBA00004496"/>
    </source>
</evidence>
<dbReference type="NCBIfam" id="TIGR00763">
    <property type="entry name" value="lon"/>
    <property type="match status" value="1"/>
</dbReference>
<evidence type="ECO:0000256" key="2">
    <source>
        <dbReference type="ARBA" id="ARBA00022490"/>
    </source>
</evidence>
<dbReference type="InterPro" id="IPR046336">
    <property type="entry name" value="Lon_prtase_N_sf"/>
</dbReference>
<evidence type="ECO:0000256" key="7">
    <source>
        <dbReference type="ARBA" id="ARBA00022840"/>
    </source>
</evidence>
<gene>
    <name evidence="13" type="ORF">METZ01_LOCUS26779</name>
</gene>
<keyword evidence="5" id="KW-0378">Hydrolase</keyword>
<dbReference type="InterPro" id="IPR003111">
    <property type="entry name" value="Lon_prtase_N"/>
</dbReference>
<evidence type="ECO:0000256" key="3">
    <source>
        <dbReference type="ARBA" id="ARBA00022670"/>
    </source>
</evidence>
<keyword evidence="4" id="KW-0547">Nucleotide-binding</keyword>
<evidence type="ECO:0000256" key="6">
    <source>
        <dbReference type="ARBA" id="ARBA00022825"/>
    </source>
</evidence>
<dbReference type="CDD" id="cd19500">
    <property type="entry name" value="RecA-like_Lon"/>
    <property type="match status" value="1"/>
</dbReference>
<dbReference type="GO" id="GO:0006508">
    <property type="term" value="P:proteolysis"/>
    <property type="evidence" value="ECO:0007669"/>
    <property type="project" value="UniProtKB-KW"/>
</dbReference>
<comment type="subcellular location">
    <subcellularLocation>
        <location evidence="1">Cytoplasm</location>
    </subcellularLocation>
</comment>
<evidence type="ECO:0000259" key="11">
    <source>
        <dbReference type="PROSITE" id="PS51786"/>
    </source>
</evidence>
<dbReference type="HAMAP" id="MF_01973">
    <property type="entry name" value="lon_bact"/>
    <property type="match status" value="1"/>
</dbReference>
<dbReference type="InterPro" id="IPR027417">
    <property type="entry name" value="P-loop_NTPase"/>
</dbReference>
<evidence type="ECO:0000256" key="9">
    <source>
        <dbReference type="ARBA" id="ARBA00050665"/>
    </source>
</evidence>
<dbReference type="GO" id="GO:0043565">
    <property type="term" value="F:sequence-specific DNA binding"/>
    <property type="evidence" value="ECO:0007669"/>
    <property type="project" value="InterPro"/>
</dbReference>
<comment type="catalytic activity">
    <reaction evidence="9">
        <text>Hydrolysis of proteins in presence of ATP.</text>
        <dbReference type="EC" id="3.4.21.53"/>
    </reaction>
</comment>
<dbReference type="InterPro" id="IPR015947">
    <property type="entry name" value="PUA-like_sf"/>
</dbReference>
<dbReference type="GO" id="GO:0030163">
    <property type="term" value="P:protein catabolic process"/>
    <property type="evidence" value="ECO:0007669"/>
    <property type="project" value="InterPro"/>
</dbReference>
<dbReference type="PROSITE" id="PS51787">
    <property type="entry name" value="LON_N"/>
    <property type="match status" value="1"/>
</dbReference>
<dbReference type="GO" id="GO:0004176">
    <property type="term" value="F:ATP-dependent peptidase activity"/>
    <property type="evidence" value="ECO:0007669"/>
    <property type="project" value="InterPro"/>
</dbReference>
<dbReference type="Pfam" id="PF05362">
    <property type="entry name" value="Lon_C"/>
    <property type="match status" value="1"/>
</dbReference>
<dbReference type="GO" id="GO:0016887">
    <property type="term" value="F:ATP hydrolysis activity"/>
    <property type="evidence" value="ECO:0007669"/>
    <property type="project" value="InterPro"/>
</dbReference>
<dbReference type="FunFam" id="1.20.5.5270:FF:000002">
    <property type="entry name" value="Lon protease homolog"/>
    <property type="match status" value="1"/>
</dbReference>
<dbReference type="Gene3D" id="3.40.50.300">
    <property type="entry name" value="P-loop containing nucleotide triphosphate hydrolases"/>
    <property type="match status" value="1"/>
</dbReference>
<dbReference type="Pfam" id="PF00004">
    <property type="entry name" value="AAA"/>
    <property type="match status" value="1"/>
</dbReference>
<dbReference type="SMART" id="SM00382">
    <property type="entry name" value="AAA"/>
    <property type="match status" value="1"/>
</dbReference>
<dbReference type="InterPro" id="IPR014721">
    <property type="entry name" value="Ribsml_uS5_D2-typ_fold_subgr"/>
</dbReference>
<dbReference type="Gene3D" id="2.30.130.40">
    <property type="entry name" value="LON domain-like"/>
    <property type="match status" value="1"/>
</dbReference>
<dbReference type="EMBL" id="UINC01001194">
    <property type="protein sequence ID" value="SUZ73925.1"/>
    <property type="molecule type" value="Genomic_DNA"/>
</dbReference>
<keyword evidence="8" id="KW-0346">Stress response</keyword>
<evidence type="ECO:0000256" key="8">
    <source>
        <dbReference type="ARBA" id="ARBA00023016"/>
    </source>
</evidence>
<dbReference type="Gene3D" id="1.20.5.5270">
    <property type="match status" value="1"/>
</dbReference>
<dbReference type="AlphaFoldDB" id="A0A381Q3J9"/>
<feature type="domain" description="Lon proteolytic" evidence="11">
    <location>
        <begin position="591"/>
        <end position="772"/>
    </location>
</feature>
<reference evidence="13" key="1">
    <citation type="submission" date="2018-05" db="EMBL/GenBank/DDBJ databases">
        <authorList>
            <person name="Lanie J.A."/>
            <person name="Ng W.-L."/>
            <person name="Kazmierczak K.M."/>
            <person name="Andrzejewski T.M."/>
            <person name="Davidsen T.M."/>
            <person name="Wayne K.J."/>
            <person name="Tettelin H."/>
            <person name="Glass J.I."/>
            <person name="Rusch D."/>
            <person name="Podicherti R."/>
            <person name="Tsui H.-C.T."/>
            <person name="Winkler M.E."/>
        </authorList>
    </citation>
    <scope>NUCLEOTIDE SEQUENCE</scope>
</reference>
<dbReference type="InterPro" id="IPR008269">
    <property type="entry name" value="Lon_proteolytic"/>
</dbReference>
<dbReference type="InterPro" id="IPR003593">
    <property type="entry name" value="AAA+_ATPase"/>
</dbReference>
<dbReference type="Pfam" id="PF02190">
    <property type="entry name" value="LON_substr_bdg"/>
    <property type="match status" value="1"/>
</dbReference>
<dbReference type="Pfam" id="PF22667">
    <property type="entry name" value="Lon_lid"/>
    <property type="match status" value="1"/>
</dbReference>
<dbReference type="FunFam" id="3.40.50.300:FF:000021">
    <property type="entry name" value="Lon protease homolog"/>
    <property type="match status" value="1"/>
</dbReference>
<name>A0A381Q3J9_9ZZZZ</name>
<feature type="non-terminal residue" evidence="13">
    <location>
        <position position="1"/>
    </location>
</feature>
<dbReference type="GO" id="GO:0005524">
    <property type="term" value="F:ATP binding"/>
    <property type="evidence" value="ECO:0007669"/>
    <property type="project" value="UniProtKB-KW"/>
</dbReference>
<dbReference type="InterPro" id="IPR027065">
    <property type="entry name" value="Lon_Prtase"/>
</dbReference>
<organism evidence="13">
    <name type="scientific">marine metagenome</name>
    <dbReference type="NCBI Taxonomy" id="408172"/>
    <lineage>
        <taxon>unclassified sequences</taxon>
        <taxon>metagenomes</taxon>
        <taxon>ecological metagenomes</taxon>
    </lineage>
</organism>
<keyword evidence="6" id="KW-0720">Serine protease</keyword>
<dbReference type="SUPFAM" id="SSF88697">
    <property type="entry name" value="PUA domain-like"/>
    <property type="match status" value="1"/>
</dbReference>
<dbReference type="Gene3D" id="1.10.8.60">
    <property type="match status" value="1"/>
</dbReference>
<dbReference type="GO" id="GO:0004252">
    <property type="term" value="F:serine-type endopeptidase activity"/>
    <property type="evidence" value="ECO:0007669"/>
    <property type="project" value="UniProtKB-EC"/>
</dbReference>
<keyword evidence="2" id="KW-0963">Cytoplasm</keyword>
<dbReference type="InterPro" id="IPR004815">
    <property type="entry name" value="Lon_bac/euk-typ"/>
</dbReference>
<evidence type="ECO:0000313" key="13">
    <source>
        <dbReference type="EMBL" id="SUZ73925.1"/>
    </source>
</evidence>
<dbReference type="InterPro" id="IPR020568">
    <property type="entry name" value="Ribosomal_Su5_D2-typ_SF"/>
</dbReference>
<dbReference type="PROSITE" id="PS51786">
    <property type="entry name" value="LON_PROTEOLYTIC"/>
    <property type="match status" value="1"/>
</dbReference>
<protein>
    <recommendedName>
        <fullName evidence="10">endopeptidase La</fullName>
        <ecNumber evidence="10">3.4.21.53</ecNumber>
    </recommendedName>
</protein>
<sequence length="773" mass="86099">VPTLPLLPLKNLIIFPTLVAPVAVGRARSLASVKASAKGSHDVIVVLQRDPEAEEPTQEELHEIGTLCTVSRVEERNGGAQVIVQGNHRVRIDSVDEVDDYLSVTYTPIDDLSIALDDKVDPRIEALHREALELARDIANSLNPDKGDQIFQQFIGQIDEPISQMYKIASVAQNLSTDERQEMLEINSAEELLTRIHEVLQHEHAVTEIQKEIQSQAREDVENQQREHVLRHQKRAIEQALGEEEGDEDIAELKEELRQANLPEPVQKEVDRELKRLSRMSPNAADYQVSRGYLELVAELPWNVVTEDNLELQSAKEVLDEDHFGLDEIKERILEALAVLLLNPDTKASILCFIGPPGVGKTSLGQSIARAMGRKFERMSLGGLHDEAELRGHRRTYIGAMPGRILQAIRRCGVRNPVLMLDELDKMGRDYRGDPGAALMEILDPAQNKEFRDNYLNLPFDLSKVFFITTANTLEGIPRALIDRMEVLELTGYSELEKVEIARRYLIPRQQENAGLKSEQLELTDEGLRLAIQRYTREAGVRELERTIGRLARKRAKDSLLNTPQTQPIDETSVTDMLGPERFKSDKSRTRLTNGVATGLAWTEAGGDVLYVEASLTHKDEKVTITGHIGQVMQESVKAARSCIWTEADALNIDRSKIEDSGVHVHVPAGAVPKDGPSAGITMATALASAYSEKQVRDDIAMTGELTLSGLVLPVGGIREKVLAAHRSGIRHVILPKENESELEKLPEVIRDEMELSLVETLSDVVKLAIPEL</sequence>
<proteinExistence type="inferred from homology"/>
<dbReference type="SUPFAM" id="SSF54211">
    <property type="entry name" value="Ribosomal protein S5 domain 2-like"/>
    <property type="match status" value="1"/>
</dbReference>
<dbReference type="PRINTS" id="PR00830">
    <property type="entry name" value="ENDOLAPTASE"/>
</dbReference>
<dbReference type="PANTHER" id="PTHR10046">
    <property type="entry name" value="ATP DEPENDENT LON PROTEASE FAMILY MEMBER"/>
    <property type="match status" value="1"/>
</dbReference>
<keyword evidence="7" id="KW-0067">ATP-binding</keyword>
<keyword evidence="3" id="KW-0645">Protease</keyword>
<dbReference type="PIRSF" id="PIRSF001174">
    <property type="entry name" value="Lon_proteas"/>
    <property type="match status" value="1"/>
</dbReference>
<dbReference type="SUPFAM" id="SSF52540">
    <property type="entry name" value="P-loop containing nucleoside triphosphate hydrolases"/>
    <property type="match status" value="1"/>
</dbReference>
<dbReference type="PROSITE" id="PS01046">
    <property type="entry name" value="LON_SER"/>
    <property type="match status" value="1"/>
</dbReference>
<dbReference type="Gene3D" id="3.30.230.10">
    <property type="match status" value="1"/>
</dbReference>
<dbReference type="InterPro" id="IPR008268">
    <property type="entry name" value="Peptidase_S16_AS"/>
</dbReference>
<evidence type="ECO:0000256" key="4">
    <source>
        <dbReference type="ARBA" id="ARBA00022741"/>
    </source>
</evidence>
<accession>A0A381Q3J9</accession>
<dbReference type="InterPro" id="IPR027543">
    <property type="entry name" value="Lon_bac"/>
</dbReference>
<evidence type="ECO:0000259" key="12">
    <source>
        <dbReference type="PROSITE" id="PS51787"/>
    </source>
</evidence>
<dbReference type="InterPro" id="IPR054594">
    <property type="entry name" value="Lon_lid"/>
</dbReference>
<dbReference type="SMART" id="SM00464">
    <property type="entry name" value="LON"/>
    <property type="match status" value="1"/>
</dbReference>
<dbReference type="Gene3D" id="1.20.58.1480">
    <property type="match status" value="1"/>
</dbReference>
<dbReference type="GO" id="GO:0005737">
    <property type="term" value="C:cytoplasm"/>
    <property type="evidence" value="ECO:0007669"/>
    <property type="project" value="UniProtKB-SubCell"/>
</dbReference>
<evidence type="ECO:0000256" key="5">
    <source>
        <dbReference type="ARBA" id="ARBA00022801"/>
    </source>
</evidence>
<dbReference type="EC" id="3.4.21.53" evidence="10"/>
<feature type="domain" description="Lon N-terminal" evidence="12">
    <location>
        <begin position="4"/>
        <end position="204"/>
    </location>
</feature>
<dbReference type="InterPro" id="IPR003959">
    <property type="entry name" value="ATPase_AAA_core"/>
</dbReference>